<dbReference type="RefSeq" id="WP_144310147.1">
    <property type="nucleotide sequence ID" value="NZ_VMNK01000014.1"/>
</dbReference>
<keyword evidence="4" id="KW-1185">Reference proteome</keyword>
<reference evidence="3 4" key="1">
    <citation type="submission" date="2019-07" db="EMBL/GenBank/DDBJ databases">
        <title>The pathways for chlorine oxyanion respiration interact through the shared metabolite chlorate.</title>
        <authorList>
            <person name="Barnum T.P."/>
            <person name="Cheng Y."/>
            <person name="Hill K.A."/>
            <person name="Lucas L.N."/>
            <person name="Carlson H.K."/>
            <person name="Coates J.D."/>
        </authorList>
    </citation>
    <scope>NUCLEOTIDE SEQUENCE [LARGE SCALE GENOMIC DNA]</scope>
    <source>
        <strain evidence="3 4">SFB-3</strain>
    </source>
</reference>
<evidence type="ECO:0000256" key="1">
    <source>
        <dbReference type="SAM" id="Coils"/>
    </source>
</evidence>
<evidence type="ECO:0008006" key="5">
    <source>
        <dbReference type="Google" id="ProtNLM"/>
    </source>
</evidence>
<dbReference type="EMBL" id="VMNK01000014">
    <property type="protein sequence ID" value="TVO53858.1"/>
    <property type="molecule type" value="Genomic_DNA"/>
</dbReference>
<sequence>MASPETKIRITGDPKGALTAIDKVKGGLTGLSATAARLPGFTALGAAVAGIFSVSAIDGIADTADAMAKMGRRVGLTTEELGEYKYALNLSGVSVEEFAIAMDKLNTSMIDAANGVAAPAEAFSKFGVAVQNEDKTLRKGREVLDDLMQGFINAGEGAERLDGVREILGKSGTKLASFLSLGKDGMEAMRKEFQLFGEVITDDLAEASERFNDNMSRLSGSMNQLKVSLGNSVIPALARLSDELVDAQRAGLGFFETLEVRASVSAGKLGKDMEDITAESEKLKKKLAELEPLRAGALSSDNPLVKSGLLRDIEEEVASTQRQIAYYELRKKALAEADAADDASAKKRTQLFERLSAAHDRLADAETAARKKATTEQIKDAEKLRDALQKAWQGSVDGARKAGEEATALLKQAAEARADYQSKANARRSQDMSPEDQQAEAVSTASKATDDASFYAAAAQVAAIDGRAKAAAEYAERAKKLIEEASAATESIQDNETAAKNFERIGEAAEALKKAEAGLKQGEANQLTEQAQAQQQQIASVAAQLAELQKSVAGVEINLGVEKAKREVAEIEAAIKRLAQEAEKVKINVGSGNLSAAPFQGNGASGGFASGGFTGYGGKYAPAGIVHRGEYVFPQEAVKRLGINYLADLHKRGLRGYASGGLVSNLRVPNISAPTQAAGKTPVVLDFGALGRYSAAAAGAEVEGIERALRRAKLKGGRR</sequence>
<keyword evidence="1" id="KW-0175">Coiled coil</keyword>
<dbReference type="OrthoDB" id="363355at2"/>
<evidence type="ECO:0000256" key="2">
    <source>
        <dbReference type="SAM" id="MobiDB-lite"/>
    </source>
</evidence>
<dbReference type="AlphaFoldDB" id="A0A557QLR9"/>
<feature type="coiled-coil region" evidence="1">
    <location>
        <begin position="524"/>
        <end position="588"/>
    </location>
</feature>
<gene>
    <name evidence="3" type="ORF">FHP91_13760</name>
</gene>
<proteinExistence type="predicted"/>
<evidence type="ECO:0000313" key="3">
    <source>
        <dbReference type="EMBL" id="TVO53858.1"/>
    </source>
</evidence>
<evidence type="ECO:0000313" key="4">
    <source>
        <dbReference type="Proteomes" id="UP000319502"/>
    </source>
</evidence>
<feature type="region of interest" description="Disordered" evidence="2">
    <location>
        <begin position="420"/>
        <end position="447"/>
    </location>
</feature>
<accession>A0A557QLR9</accession>
<name>A0A557QLR9_9RHOO</name>
<organism evidence="3 4">
    <name type="scientific">Denitromonas halophila</name>
    <dbReference type="NCBI Taxonomy" id="1629404"/>
    <lineage>
        <taxon>Bacteria</taxon>
        <taxon>Pseudomonadati</taxon>
        <taxon>Pseudomonadota</taxon>
        <taxon>Betaproteobacteria</taxon>
        <taxon>Rhodocyclales</taxon>
        <taxon>Zoogloeaceae</taxon>
        <taxon>Denitromonas</taxon>
    </lineage>
</organism>
<dbReference type="Proteomes" id="UP000319502">
    <property type="component" value="Unassembled WGS sequence"/>
</dbReference>
<protein>
    <recommendedName>
        <fullName evidence="5">Phage tail tape measure protein</fullName>
    </recommendedName>
</protein>
<comment type="caution">
    <text evidence="3">The sequence shown here is derived from an EMBL/GenBank/DDBJ whole genome shotgun (WGS) entry which is preliminary data.</text>
</comment>